<accession>A0AAN7MRZ0</accession>
<gene>
    <name evidence="1" type="ORF">QYF61_023351</name>
</gene>
<comment type="caution">
    <text evidence="1">The sequence shown here is derived from an EMBL/GenBank/DDBJ whole genome shotgun (WGS) entry which is preliminary data.</text>
</comment>
<sequence length="87" mass="9889">MNSLLTDPLELVGILKKTEELLEVEKAKADSRSQNLKFLKDKSEDLKIRIKTAEVDGRNFLTRFCDGMAQSWLVWPKIVVRDIPGAS</sequence>
<dbReference type="AlphaFoldDB" id="A0AAN7MRZ0"/>
<name>A0AAN7MRZ0_MYCAM</name>
<evidence type="ECO:0000313" key="2">
    <source>
        <dbReference type="Proteomes" id="UP001333110"/>
    </source>
</evidence>
<protein>
    <submittedName>
        <fullName evidence="1">Uncharacterized protein</fullName>
    </submittedName>
</protein>
<dbReference type="EMBL" id="JAUNZN010000018">
    <property type="protein sequence ID" value="KAK4811299.1"/>
    <property type="molecule type" value="Genomic_DNA"/>
</dbReference>
<reference evidence="1 2" key="1">
    <citation type="journal article" date="2023" name="J. Hered.">
        <title>Chromosome-level genome of the wood stork (Mycteria americana) provides insight into avian chromosome evolution.</title>
        <authorList>
            <person name="Flamio R. Jr."/>
            <person name="Ramstad K.M."/>
        </authorList>
    </citation>
    <scope>NUCLEOTIDE SEQUENCE [LARGE SCALE GENOMIC DNA]</scope>
    <source>
        <strain evidence="1">JAX WOST 10</strain>
    </source>
</reference>
<keyword evidence="2" id="KW-1185">Reference proteome</keyword>
<dbReference type="Proteomes" id="UP001333110">
    <property type="component" value="Unassembled WGS sequence"/>
</dbReference>
<proteinExistence type="predicted"/>
<evidence type="ECO:0000313" key="1">
    <source>
        <dbReference type="EMBL" id="KAK4811299.1"/>
    </source>
</evidence>
<organism evidence="1 2">
    <name type="scientific">Mycteria americana</name>
    <name type="common">Wood stork</name>
    <dbReference type="NCBI Taxonomy" id="33587"/>
    <lineage>
        <taxon>Eukaryota</taxon>
        <taxon>Metazoa</taxon>
        <taxon>Chordata</taxon>
        <taxon>Craniata</taxon>
        <taxon>Vertebrata</taxon>
        <taxon>Euteleostomi</taxon>
        <taxon>Archelosauria</taxon>
        <taxon>Archosauria</taxon>
        <taxon>Dinosauria</taxon>
        <taxon>Saurischia</taxon>
        <taxon>Theropoda</taxon>
        <taxon>Coelurosauria</taxon>
        <taxon>Aves</taxon>
        <taxon>Neognathae</taxon>
        <taxon>Neoaves</taxon>
        <taxon>Aequornithes</taxon>
        <taxon>Ciconiiformes</taxon>
        <taxon>Ciconiidae</taxon>
        <taxon>Mycteria</taxon>
    </lineage>
</organism>